<evidence type="ECO:0008006" key="3">
    <source>
        <dbReference type="Google" id="ProtNLM"/>
    </source>
</evidence>
<organism evidence="1 2">
    <name type="scientific">Hibiscus sabdariffa</name>
    <name type="common">roselle</name>
    <dbReference type="NCBI Taxonomy" id="183260"/>
    <lineage>
        <taxon>Eukaryota</taxon>
        <taxon>Viridiplantae</taxon>
        <taxon>Streptophyta</taxon>
        <taxon>Embryophyta</taxon>
        <taxon>Tracheophyta</taxon>
        <taxon>Spermatophyta</taxon>
        <taxon>Magnoliopsida</taxon>
        <taxon>eudicotyledons</taxon>
        <taxon>Gunneridae</taxon>
        <taxon>Pentapetalae</taxon>
        <taxon>rosids</taxon>
        <taxon>malvids</taxon>
        <taxon>Malvales</taxon>
        <taxon>Malvaceae</taxon>
        <taxon>Malvoideae</taxon>
        <taxon>Hibiscus</taxon>
    </lineage>
</organism>
<dbReference type="Proteomes" id="UP001396334">
    <property type="component" value="Unassembled WGS sequence"/>
</dbReference>
<gene>
    <name evidence="1" type="ORF">V6N11_008954</name>
</gene>
<name>A0ABR2PP95_9ROSI</name>
<sequence length="161" mass="18364">MRQPDHAEVIAIKQAVAIESDSLNILKSTRPWSMRGLFMEINRLMHRFGQVRIGYTRSRSCSCQGSDEAINFSQILVKEISPWWRRRIICRICDGTLYKIDSKVIGEHKKSAESTPAVLSVTLSNVAYNTYHLPRMLQIYTGPKQSMIYKAMVDCDPSGPQ</sequence>
<dbReference type="EMBL" id="JBBPBN010000054">
    <property type="protein sequence ID" value="KAK8990248.1"/>
    <property type="molecule type" value="Genomic_DNA"/>
</dbReference>
<reference evidence="1 2" key="1">
    <citation type="journal article" date="2024" name="G3 (Bethesda)">
        <title>Genome assembly of Hibiscus sabdariffa L. provides insights into metabolisms of medicinal natural products.</title>
        <authorList>
            <person name="Kim T."/>
        </authorList>
    </citation>
    <scope>NUCLEOTIDE SEQUENCE [LARGE SCALE GENOMIC DNA]</scope>
    <source>
        <strain evidence="1">TK-2024</strain>
        <tissue evidence="1">Old leaves</tissue>
    </source>
</reference>
<comment type="caution">
    <text evidence="1">The sequence shown here is derived from an EMBL/GenBank/DDBJ whole genome shotgun (WGS) entry which is preliminary data.</text>
</comment>
<proteinExistence type="predicted"/>
<keyword evidence="2" id="KW-1185">Reference proteome</keyword>
<evidence type="ECO:0000313" key="1">
    <source>
        <dbReference type="EMBL" id="KAK8990248.1"/>
    </source>
</evidence>
<accession>A0ABR2PP95</accession>
<protein>
    <recommendedName>
        <fullName evidence="3">RNase H type-1 domain-containing protein</fullName>
    </recommendedName>
</protein>
<evidence type="ECO:0000313" key="2">
    <source>
        <dbReference type="Proteomes" id="UP001396334"/>
    </source>
</evidence>